<feature type="compositionally biased region" description="Basic and acidic residues" evidence="9">
    <location>
        <begin position="371"/>
        <end position="385"/>
    </location>
</feature>
<keyword evidence="8" id="KW-0175">Coiled coil</keyword>
<dbReference type="Gene3D" id="1.10.510.10">
    <property type="entry name" value="Transferase(Phosphotransferase) domain 1"/>
    <property type="match status" value="1"/>
</dbReference>
<dbReference type="InterPro" id="IPR011009">
    <property type="entry name" value="Kinase-like_dom_sf"/>
</dbReference>
<reference evidence="11" key="1">
    <citation type="journal article" date="2020" name="J. Eukaryot. Microbiol.">
        <title>De novo Sequencing, Assembly and Annotation of the Transcriptome for the Free-Living Testate Amoeba Arcella intermedia.</title>
        <authorList>
            <person name="Ribeiro G.M."/>
            <person name="Porfirio-Sousa A.L."/>
            <person name="Maurer-Alcala X.X."/>
            <person name="Katz L.A."/>
            <person name="Lahr D.J.G."/>
        </authorList>
    </citation>
    <scope>NUCLEOTIDE SEQUENCE</scope>
</reference>
<keyword evidence="3" id="KW-0418">Kinase</keyword>
<dbReference type="InterPro" id="IPR017441">
    <property type="entry name" value="Protein_kinase_ATP_BS"/>
</dbReference>
<dbReference type="AlphaFoldDB" id="A0A6B2L3E7"/>
<dbReference type="PROSITE" id="PS00107">
    <property type="entry name" value="PROTEIN_KINASE_ATP"/>
    <property type="match status" value="1"/>
</dbReference>
<evidence type="ECO:0000256" key="8">
    <source>
        <dbReference type="SAM" id="Coils"/>
    </source>
</evidence>
<comment type="similarity">
    <text evidence="5">Belongs to the protein kinase superfamily. Ser/Thr protein kinase family. GCN2 subfamily.</text>
</comment>
<dbReference type="GO" id="GO:0005524">
    <property type="term" value="F:ATP binding"/>
    <property type="evidence" value="ECO:0007669"/>
    <property type="project" value="UniProtKB-UniRule"/>
</dbReference>
<evidence type="ECO:0000256" key="2">
    <source>
        <dbReference type="ARBA" id="ARBA00022741"/>
    </source>
</evidence>
<feature type="compositionally biased region" description="Basic residues" evidence="9">
    <location>
        <begin position="358"/>
        <end position="370"/>
    </location>
</feature>
<dbReference type="InterPro" id="IPR000719">
    <property type="entry name" value="Prot_kinase_dom"/>
</dbReference>
<dbReference type="GO" id="GO:0005737">
    <property type="term" value="C:cytoplasm"/>
    <property type="evidence" value="ECO:0007669"/>
    <property type="project" value="TreeGrafter"/>
</dbReference>
<proteinExistence type="inferred from homology"/>
<dbReference type="Pfam" id="PF00069">
    <property type="entry name" value="Pkinase"/>
    <property type="match status" value="1"/>
</dbReference>
<evidence type="ECO:0000256" key="6">
    <source>
        <dbReference type="PROSITE-ProRule" id="PRU10141"/>
    </source>
</evidence>
<evidence type="ECO:0000256" key="5">
    <source>
        <dbReference type="ARBA" id="ARBA00037982"/>
    </source>
</evidence>
<dbReference type="GO" id="GO:0004674">
    <property type="term" value="F:protein serine/threonine kinase activity"/>
    <property type="evidence" value="ECO:0007669"/>
    <property type="project" value="UniProtKB-KW"/>
</dbReference>
<feature type="binding site" evidence="6">
    <location>
        <position position="104"/>
    </location>
    <ligand>
        <name>ATP</name>
        <dbReference type="ChEBI" id="CHEBI:30616"/>
    </ligand>
</feature>
<feature type="domain" description="Protein kinase" evidence="10">
    <location>
        <begin position="74"/>
        <end position="323"/>
    </location>
</feature>
<evidence type="ECO:0000256" key="7">
    <source>
        <dbReference type="RuleBase" id="RU000304"/>
    </source>
</evidence>
<feature type="region of interest" description="Disordered" evidence="9">
    <location>
        <begin position="358"/>
        <end position="385"/>
    </location>
</feature>
<dbReference type="PANTHER" id="PTHR11042">
    <property type="entry name" value="EUKARYOTIC TRANSLATION INITIATION FACTOR 2-ALPHA KINASE EIF2-ALPHA KINASE -RELATED"/>
    <property type="match status" value="1"/>
</dbReference>
<name>A0A6B2L3E7_9EUKA</name>
<dbReference type="PROSITE" id="PS00108">
    <property type="entry name" value="PROTEIN_KINASE_ST"/>
    <property type="match status" value="1"/>
</dbReference>
<keyword evidence="2 6" id="KW-0547">Nucleotide-binding</keyword>
<evidence type="ECO:0000256" key="9">
    <source>
        <dbReference type="SAM" id="MobiDB-lite"/>
    </source>
</evidence>
<dbReference type="InterPro" id="IPR008271">
    <property type="entry name" value="Ser/Thr_kinase_AS"/>
</dbReference>
<dbReference type="PROSITE" id="PS50011">
    <property type="entry name" value="PROTEIN_KINASE_DOM"/>
    <property type="match status" value="1"/>
</dbReference>
<protein>
    <recommendedName>
        <fullName evidence="10">Protein kinase domain-containing protein</fullName>
    </recommendedName>
</protein>
<evidence type="ECO:0000313" key="11">
    <source>
        <dbReference type="EMBL" id="NDV31514.1"/>
    </source>
</evidence>
<dbReference type="SMART" id="SM00220">
    <property type="entry name" value="S_TKc"/>
    <property type="match status" value="1"/>
</dbReference>
<dbReference type="EMBL" id="GIBP01002545">
    <property type="protein sequence ID" value="NDV31514.1"/>
    <property type="molecule type" value="Transcribed_RNA"/>
</dbReference>
<evidence type="ECO:0000256" key="1">
    <source>
        <dbReference type="ARBA" id="ARBA00022679"/>
    </source>
</evidence>
<evidence type="ECO:0000256" key="4">
    <source>
        <dbReference type="ARBA" id="ARBA00022840"/>
    </source>
</evidence>
<feature type="coiled-coil region" evidence="8">
    <location>
        <begin position="331"/>
        <end position="358"/>
    </location>
</feature>
<accession>A0A6B2L3E7</accession>
<dbReference type="Gene3D" id="3.30.200.20">
    <property type="entry name" value="Phosphorylase Kinase, domain 1"/>
    <property type="match status" value="1"/>
</dbReference>
<organism evidence="11">
    <name type="scientific">Arcella intermedia</name>
    <dbReference type="NCBI Taxonomy" id="1963864"/>
    <lineage>
        <taxon>Eukaryota</taxon>
        <taxon>Amoebozoa</taxon>
        <taxon>Tubulinea</taxon>
        <taxon>Elardia</taxon>
        <taxon>Arcellinida</taxon>
        <taxon>Sphaerothecina</taxon>
        <taxon>Arcellidae</taxon>
        <taxon>Arcella</taxon>
    </lineage>
</organism>
<evidence type="ECO:0000259" key="10">
    <source>
        <dbReference type="PROSITE" id="PS50011"/>
    </source>
</evidence>
<keyword evidence="4 6" id="KW-0067">ATP-binding</keyword>
<evidence type="ECO:0000256" key="3">
    <source>
        <dbReference type="ARBA" id="ARBA00022777"/>
    </source>
</evidence>
<dbReference type="InterPro" id="IPR050339">
    <property type="entry name" value="CC_SR_Kinase"/>
</dbReference>
<dbReference type="SUPFAM" id="SSF56112">
    <property type="entry name" value="Protein kinase-like (PK-like)"/>
    <property type="match status" value="1"/>
</dbReference>
<sequence>MATSFSVPDLTITPADEHIDGQAHKCHTEGPVTPLRVVRYKTNVNPYSPSRAPAAKEIMIPTEKESVPRFVSDFEIHQEIGKGSFSTVFLCVNRTDGWNYAVKKLVYQSEKMKDKFLKEAYALAALGQHDHLVRYYGAWEQTDTHTIYIQTEWCKGGSLRRHLQAFQQQELCRVITQVAKALAYMHMRGFPHGDVKPENVLVDTETILPTTMYKLCDLGQIGESGDGMYLAPEVLNSDCDILDANVIGKADVFSLGMTIFELAYERAMNCPIPVRQRSQIEQQDINLPVNMYDVPFVELLRSMMQRDPQCRPSADTLLKIPALVPDTNYLLEQERIKVAQLQQRIQDLENEIQKQKLHTHHKHHNHSFKISKHDHTSFPSHSKAERLHGGSNMLIDSPSLLDVSNLSLAKFSLSPQSLELPPSPRTLTADFGFHSAPVFSQPSKPGFLNVTPAFSPGLSFT</sequence>
<dbReference type="GO" id="GO:0005634">
    <property type="term" value="C:nucleus"/>
    <property type="evidence" value="ECO:0007669"/>
    <property type="project" value="TreeGrafter"/>
</dbReference>
<keyword evidence="1" id="KW-0808">Transferase</keyword>
<keyword evidence="7" id="KW-0723">Serine/threonine-protein kinase</keyword>